<dbReference type="EMBL" id="KN822115">
    <property type="protein sequence ID" value="KIM56527.1"/>
    <property type="molecule type" value="Genomic_DNA"/>
</dbReference>
<proteinExistence type="predicted"/>
<sequence length="82" mass="9432">MKPEPHNRRLNIMVMLNPSPTYPSSQLFTRYIHSTGSETDFLCPPYYSSAARPDRTSLQWGRKLSMAFYSSRRECVSTGVKV</sequence>
<dbReference type="Proteomes" id="UP000053989">
    <property type="component" value="Unassembled WGS sequence"/>
</dbReference>
<keyword evidence="2" id="KW-1185">Reference proteome</keyword>
<evidence type="ECO:0000313" key="1">
    <source>
        <dbReference type="EMBL" id="KIM56527.1"/>
    </source>
</evidence>
<gene>
    <name evidence="1" type="ORF">SCLCIDRAFT_1220329</name>
</gene>
<organism evidence="1 2">
    <name type="scientific">Scleroderma citrinum Foug A</name>
    <dbReference type="NCBI Taxonomy" id="1036808"/>
    <lineage>
        <taxon>Eukaryota</taxon>
        <taxon>Fungi</taxon>
        <taxon>Dikarya</taxon>
        <taxon>Basidiomycota</taxon>
        <taxon>Agaricomycotina</taxon>
        <taxon>Agaricomycetes</taxon>
        <taxon>Agaricomycetidae</taxon>
        <taxon>Boletales</taxon>
        <taxon>Sclerodermatineae</taxon>
        <taxon>Sclerodermataceae</taxon>
        <taxon>Scleroderma</taxon>
    </lineage>
</organism>
<dbReference type="AlphaFoldDB" id="A0A0C2ZVK6"/>
<accession>A0A0C2ZVK6</accession>
<evidence type="ECO:0000313" key="2">
    <source>
        <dbReference type="Proteomes" id="UP000053989"/>
    </source>
</evidence>
<dbReference type="InParanoid" id="A0A0C2ZVK6"/>
<protein>
    <submittedName>
        <fullName evidence="1">Uncharacterized protein</fullName>
    </submittedName>
</protein>
<dbReference type="HOGENOM" id="CLU_2564784_0_0_1"/>
<name>A0A0C2ZVK6_9AGAM</name>
<reference evidence="2" key="2">
    <citation type="submission" date="2015-01" db="EMBL/GenBank/DDBJ databases">
        <title>Evolutionary Origins and Diversification of the Mycorrhizal Mutualists.</title>
        <authorList>
            <consortium name="DOE Joint Genome Institute"/>
            <consortium name="Mycorrhizal Genomics Consortium"/>
            <person name="Kohler A."/>
            <person name="Kuo A."/>
            <person name="Nagy L.G."/>
            <person name="Floudas D."/>
            <person name="Copeland A."/>
            <person name="Barry K.W."/>
            <person name="Cichocki N."/>
            <person name="Veneault-Fourrey C."/>
            <person name="LaButti K."/>
            <person name="Lindquist E.A."/>
            <person name="Lipzen A."/>
            <person name="Lundell T."/>
            <person name="Morin E."/>
            <person name="Murat C."/>
            <person name="Riley R."/>
            <person name="Ohm R."/>
            <person name="Sun H."/>
            <person name="Tunlid A."/>
            <person name="Henrissat B."/>
            <person name="Grigoriev I.V."/>
            <person name="Hibbett D.S."/>
            <person name="Martin F."/>
        </authorList>
    </citation>
    <scope>NUCLEOTIDE SEQUENCE [LARGE SCALE GENOMIC DNA]</scope>
    <source>
        <strain evidence="2">Foug A</strain>
    </source>
</reference>
<reference evidence="1 2" key="1">
    <citation type="submission" date="2014-04" db="EMBL/GenBank/DDBJ databases">
        <authorList>
            <consortium name="DOE Joint Genome Institute"/>
            <person name="Kuo A."/>
            <person name="Kohler A."/>
            <person name="Nagy L.G."/>
            <person name="Floudas D."/>
            <person name="Copeland A."/>
            <person name="Barry K.W."/>
            <person name="Cichocki N."/>
            <person name="Veneault-Fourrey C."/>
            <person name="LaButti K."/>
            <person name="Lindquist E.A."/>
            <person name="Lipzen A."/>
            <person name="Lundell T."/>
            <person name="Morin E."/>
            <person name="Murat C."/>
            <person name="Sun H."/>
            <person name="Tunlid A."/>
            <person name="Henrissat B."/>
            <person name="Grigoriev I.V."/>
            <person name="Hibbett D.S."/>
            <person name="Martin F."/>
            <person name="Nordberg H.P."/>
            <person name="Cantor M.N."/>
            <person name="Hua S.X."/>
        </authorList>
    </citation>
    <scope>NUCLEOTIDE SEQUENCE [LARGE SCALE GENOMIC DNA]</scope>
    <source>
        <strain evidence="1 2">Foug A</strain>
    </source>
</reference>
<feature type="non-terminal residue" evidence="1">
    <location>
        <position position="82"/>
    </location>
</feature>